<keyword evidence="2" id="KW-1185">Reference proteome</keyword>
<gene>
    <name evidence="1" type="ordered locus">CMS1033</name>
</gene>
<dbReference type="KEGG" id="cms:CMS1033"/>
<dbReference type="HOGENOM" id="CLU_161187_1_0_11"/>
<dbReference type="Pfam" id="PF11273">
    <property type="entry name" value="DUF3073"/>
    <property type="match status" value="1"/>
</dbReference>
<name>B0RG10_CLASE</name>
<organism evidence="1 2">
    <name type="scientific">Clavibacter sepedonicus</name>
    <name type="common">Clavibacter michiganensis subsp. sepedonicus</name>
    <dbReference type="NCBI Taxonomy" id="31964"/>
    <lineage>
        <taxon>Bacteria</taxon>
        <taxon>Bacillati</taxon>
        <taxon>Actinomycetota</taxon>
        <taxon>Actinomycetes</taxon>
        <taxon>Micrococcales</taxon>
        <taxon>Microbacteriaceae</taxon>
        <taxon>Clavibacter</taxon>
    </lineage>
</organism>
<evidence type="ECO:0000313" key="1">
    <source>
        <dbReference type="EMBL" id="CAQ01147.1"/>
    </source>
</evidence>
<sequence>MRGSRMGRGRQKAKHTKIARELKSFSPNVDYTQLERELTTHGAVDEQYAAEAAKWDEYADEPDAYVPGDEQKRA</sequence>
<dbReference type="EMBL" id="AM849034">
    <property type="protein sequence ID" value="CAQ01147.1"/>
    <property type="molecule type" value="Genomic_DNA"/>
</dbReference>
<evidence type="ECO:0008006" key="3">
    <source>
        <dbReference type="Google" id="ProtNLM"/>
    </source>
</evidence>
<dbReference type="STRING" id="31964.CMS1033"/>
<dbReference type="InterPro" id="IPR021426">
    <property type="entry name" value="DUF3073"/>
</dbReference>
<dbReference type="Proteomes" id="UP000001318">
    <property type="component" value="Chromosome"/>
</dbReference>
<dbReference type="AlphaFoldDB" id="B0RG10"/>
<proteinExistence type="predicted"/>
<dbReference type="eggNOG" id="ENOG5033AI2">
    <property type="taxonomic scope" value="Bacteria"/>
</dbReference>
<protein>
    <recommendedName>
        <fullName evidence="3">DUF3073 domain-containing protein</fullName>
    </recommendedName>
</protein>
<accession>B0RG10</accession>
<evidence type="ECO:0000313" key="2">
    <source>
        <dbReference type="Proteomes" id="UP000001318"/>
    </source>
</evidence>
<reference evidence="1 2" key="1">
    <citation type="journal article" date="2008" name="J. Bacteriol.">
        <title>Genome of the actinomycete plant pathogen Clavibacter michiganensis subsp. sepedonicus suggests recent niche adaptation.</title>
        <authorList>
            <person name="Bentley S.D."/>
            <person name="Corton C."/>
            <person name="Brown S.E."/>
            <person name="Barron A."/>
            <person name="Clark L."/>
            <person name="Doggett J."/>
            <person name="Harris B."/>
            <person name="Ormond D."/>
            <person name="Quail M.A."/>
            <person name="May G."/>
            <person name="Francis D."/>
            <person name="Knudson D."/>
            <person name="Parkhill J."/>
            <person name="Ishimaru C.A."/>
        </authorList>
    </citation>
    <scope>NUCLEOTIDE SEQUENCE [LARGE SCALE GENOMIC DNA]</scope>
    <source>
        <strain evidence="2">ATCC 33113 / DSM 20744 / JCM 9667 / LMG 2889 / ICMP 2535 / C-1</strain>
    </source>
</reference>